<protein>
    <submittedName>
        <fullName evidence="5">Putative immunoglobulin-blocking virulence protein</fullName>
    </submittedName>
</protein>
<evidence type="ECO:0000313" key="6">
    <source>
        <dbReference type="Proteomes" id="UP000252477"/>
    </source>
</evidence>
<dbReference type="Proteomes" id="UP000252477">
    <property type="component" value="Chromosome"/>
</dbReference>
<dbReference type="InterPro" id="IPR030942">
    <property type="entry name" value="Mycoplas_M_dom"/>
</dbReference>
<feature type="compositionally biased region" description="Basic and acidic residues" evidence="1">
    <location>
        <begin position="76"/>
        <end position="137"/>
    </location>
</feature>
<dbReference type="InterPro" id="IPR030941">
    <property type="entry name" value="Predic_Ig_block"/>
</dbReference>
<name>A0A2Z5IPK5_9BACT</name>
<feature type="region of interest" description="Disordered" evidence="1">
    <location>
        <begin position="70"/>
        <end position="140"/>
    </location>
</feature>
<dbReference type="Pfam" id="PF26360">
    <property type="entry name" value="MIB_M1"/>
    <property type="match status" value="1"/>
</dbReference>
<evidence type="ECO:0000259" key="3">
    <source>
        <dbReference type="Pfam" id="PF26361"/>
    </source>
</evidence>
<dbReference type="AlphaFoldDB" id="A0A2Z5IPK5"/>
<dbReference type="Pfam" id="PF26364">
    <property type="entry name" value="MIB_M2"/>
    <property type="match status" value="1"/>
</dbReference>
<dbReference type="OrthoDB" id="401311at2"/>
<keyword evidence="6" id="KW-1185">Reference proteome</keyword>
<evidence type="ECO:0000259" key="4">
    <source>
        <dbReference type="Pfam" id="PF26364"/>
    </source>
</evidence>
<evidence type="ECO:0000313" key="5">
    <source>
        <dbReference type="EMBL" id="AXE60525.1"/>
    </source>
</evidence>
<reference evidence="5 6" key="1">
    <citation type="submission" date="2018-05" db="EMBL/GenBank/DDBJ databases">
        <title>Annotation of the Mycoplasma phocidae genome.</title>
        <authorList>
            <person name="Brown D.R."/>
            <person name="Kutish G.F."/>
            <person name="Frasca S.Jr."/>
        </authorList>
    </citation>
    <scope>NUCLEOTIDE SEQUENCE [LARGE SCALE GENOMIC DNA]</scope>
    <source>
        <strain evidence="5 6">105</strain>
    </source>
</reference>
<feature type="domain" description="Mycoplasma immunoglobulin binding protein arm" evidence="3">
    <location>
        <begin position="190"/>
        <end position="390"/>
    </location>
</feature>
<dbReference type="InterPro" id="IPR058861">
    <property type="entry name" value="MIB_arm"/>
</dbReference>
<accession>A0A2Z5IPK5</accession>
<dbReference type="Pfam" id="PF26361">
    <property type="entry name" value="MIB_arm"/>
    <property type="match status" value="1"/>
</dbReference>
<dbReference type="NCBIfam" id="TIGR04526">
    <property type="entry name" value="predic_Ig_block"/>
    <property type="match status" value="1"/>
</dbReference>
<dbReference type="InterPro" id="IPR058860">
    <property type="entry name" value="MIB_M2"/>
</dbReference>
<evidence type="ECO:0000259" key="2">
    <source>
        <dbReference type="Pfam" id="PF26360"/>
    </source>
</evidence>
<feature type="domain" description="Mycoplasma immunoglobulin binding protein M2" evidence="4">
    <location>
        <begin position="604"/>
        <end position="792"/>
    </location>
</feature>
<sequence length="803" mass="91626">MNFMKFFKKKRNKILLGVVTSAAVISIVVGTGLYFLNSDSARNQLRSISAAEINSQLINKDNLDIRNANSSVNDNNLKEINDPQKINPKKDDKIITAPDRKRPESKKENHKDIKKEEQRPGPIIEKIEENNSKRDDQDGIEETYVDFGDIKVKVKIRRPGRKIRPTERHLANREEYLNDIVGQLISVDVTDELIKKNSENIVNSFKNSIFPNDLKQFKETDPSVMASLIHINRRNPYYENLFDRYRLLFDNPNDKVKEFLTEKGKSIYDIDIKKRYIDTVNRLNAEHAKKYQELLDFGKKAPPNDSPKFDEYSKEFQKISTMLTEIKYDIEKAKYYKYSQLIANLDFTKFSSISSDINANLHKGLVIDPNERNVYVDSEGNLNSYASSPLLNHVTSRNERDNSKKRAFGIPGYFGRSSDDVSQGNYPGWHKSDVTRDPEFRFLEINGNEGIQIHKLTKDLSSKLETKRDVGYVVTIDASNKLGYAKTLDLIKKLKQNNKEITSYRIKNIGLTNNNQDFFNIFKELPENLPQLELFFEGSNTSALIALETKKIDELAVYTTGNSLADHWSINPYALKGVAWVNNLDYNVSWDYPKNAKIASRITFDSISFEESDFKQGLTRVNDGLKIAYWVRNNEPIFQGGFGPGLDPDNNEKGNSYPVGLDLTRVTSKKSLKGLQFKREEGDPDSSKRRLKGIGLYNDSSIFTIDVDDLNDGQFDILDTNPYAQPRSKIYFSNGTQTRTIKITNNKKIRLDGSGKTNLQMLLKYSPDNFNSGTKIEIDKTDSGLVSDLSGFNISESNGIEIA</sequence>
<dbReference type="KEGG" id="mpho:DA803_00210"/>
<proteinExistence type="predicted"/>
<dbReference type="NCBIfam" id="TIGR04524">
    <property type="entry name" value="mycoplas_M_dom"/>
    <property type="match status" value="1"/>
</dbReference>
<gene>
    <name evidence="5" type="ORF">DA803_00210</name>
</gene>
<feature type="domain" description="IgG-blocking virulence" evidence="2">
    <location>
        <begin position="394"/>
        <end position="594"/>
    </location>
</feature>
<organism evidence="5 6">
    <name type="scientific">[Mycoplasma] phocae</name>
    <dbReference type="NCBI Taxonomy" id="142651"/>
    <lineage>
        <taxon>Bacteria</taxon>
        <taxon>Bacillati</taxon>
        <taxon>Mycoplasmatota</taxon>
        <taxon>Mycoplasmoidales</taxon>
        <taxon>Metamycoplasmataceae</taxon>
        <taxon>Metamycoplasma</taxon>
    </lineage>
</organism>
<dbReference type="EMBL" id="CP029295">
    <property type="protein sequence ID" value="AXE60525.1"/>
    <property type="molecule type" value="Genomic_DNA"/>
</dbReference>
<evidence type="ECO:0000256" key="1">
    <source>
        <dbReference type="SAM" id="MobiDB-lite"/>
    </source>
</evidence>